<sequence>MSVARSMRRVQQTEDILDAMAKNDLDGLKKLARSPEGFVDDKLRQYVWPILLHTQHGNYIAEKGSEKDLADPVQITKDVERSLYYYPQVLGKKAAIPAAENVALFFIRDAMLDSFDPVSKQLRLMSSLIEYEDPELTLFLEKSNVMPYYALSWILTWFSHDFEDYEKVIRLFDLFIASPAIMPVFIASAITLLRRDEILKAETDIVHSLVTRIPQNMDIEKIIQKAVDLEKRYSALQLQKQSGIWLHDESVINTWQKDWGRLEWADVPDQLQANRYLSHQVKKEEWEDEMLIEWI</sequence>
<keyword evidence="2" id="KW-1133">Transmembrane helix</keyword>
<keyword evidence="2" id="KW-0812">Transmembrane</keyword>
<dbReference type="SUPFAM" id="SSF47923">
    <property type="entry name" value="Ypt/Rab-GAP domain of gyp1p"/>
    <property type="match status" value="1"/>
</dbReference>
<evidence type="ECO:0000256" key="2">
    <source>
        <dbReference type="SAM" id="Phobius"/>
    </source>
</evidence>
<dbReference type="Proteomes" id="UP000613177">
    <property type="component" value="Unassembled WGS sequence"/>
</dbReference>
<dbReference type="GO" id="GO:0005789">
    <property type="term" value="C:endoplasmic reticulum membrane"/>
    <property type="evidence" value="ECO:0007669"/>
    <property type="project" value="TreeGrafter"/>
</dbReference>
<dbReference type="Gene3D" id="1.10.472.80">
    <property type="entry name" value="Ypt/Rab-GAP domain of gyp1p, domain 3"/>
    <property type="match status" value="1"/>
</dbReference>
<keyword evidence="2" id="KW-0472">Membrane</keyword>
<dbReference type="AlphaFoldDB" id="A0A8H7SGH4"/>
<dbReference type="Pfam" id="PF00566">
    <property type="entry name" value="RabGAP-TBC"/>
    <property type="match status" value="1"/>
</dbReference>
<dbReference type="InterPro" id="IPR045913">
    <property type="entry name" value="TBC20/Gyp8-like"/>
</dbReference>
<evidence type="ECO:0000259" key="3">
    <source>
        <dbReference type="PROSITE" id="PS50086"/>
    </source>
</evidence>
<dbReference type="GO" id="GO:0006888">
    <property type="term" value="P:endoplasmic reticulum to Golgi vesicle-mediated transport"/>
    <property type="evidence" value="ECO:0007669"/>
    <property type="project" value="TreeGrafter"/>
</dbReference>
<reference evidence="4" key="1">
    <citation type="submission" date="2021-01" db="EMBL/GenBank/DDBJ databases">
        <title>Metabolic potential, ecology and presence of endohyphal bacteria is reflected in genomic diversity of Mucoromycotina.</title>
        <authorList>
            <person name="Muszewska A."/>
            <person name="Okrasinska A."/>
            <person name="Steczkiewicz K."/>
            <person name="Drgas O."/>
            <person name="Orlowska M."/>
            <person name="Perlinska-Lenart U."/>
            <person name="Aleksandrzak-Piekarczyk T."/>
            <person name="Szatraj K."/>
            <person name="Zielenkiewicz U."/>
            <person name="Pilsyk S."/>
            <person name="Malc E."/>
            <person name="Mieczkowski P."/>
            <person name="Kruszewska J.S."/>
            <person name="Biernat P."/>
            <person name="Pawlowska J."/>
        </authorList>
    </citation>
    <scope>NUCLEOTIDE SEQUENCE</scope>
    <source>
        <strain evidence="4">WA0000018081</strain>
    </source>
</reference>
<dbReference type="InterPro" id="IPR000195">
    <property type="entry name" value="Rab-GAP-TBC_dom"/>
</dbReference>
<dbReference type="PANTHER" id="PTHR20913:SF7">
    <property type="entry name" value="RE60063P"/>
    <property type="match status" value="1"/>
</dbReference>
<dbReference type="Gene3D" id="1.10.8.1310">
    <property type="match status" value="1"/>
</dbReference>
<proteinExistence type="predicted"/>
<dbReference type="PROSITE" id="PS50086">
    <property type="entry name" value="TBC_RABGAP"/>
    <property type="match status" value="1"/>
</dbReference>
<feature type="transmembrane region" description="Helical" evidence="2">
    <location>
        <begin position="174"/>
        <end position="193"/>
    </location>
</feature>
<protein>
    <recommendedName>
        <fullName evidence="3">Rab-GAP TBC domain-containing protein</fullName>
    </recommendedName>
</protein>
<dbReference type="InterPro" id="IPR035969">
    <property type="entry name" value="Rab-GAP_TBC_sf"/>
</dbReference>
<name>A0A8H7SGH4_9FUNG</name>
<evidence type="ECO:0000256" key="1">
    <source>
        <dbReference type="ARBA" id="ARBA00022468"/>
    </source>
</evidence>
<dbReference type="PANTHER" id="PTHR20913">
    <property type="entry name" value="TBC1 DOMAIN FAMILY MEMBER 20/GTPASE"/>
    <property type="match status" value="1"/>
</dbReference>
<gene>
    <name evidence="4" type="ORF">INT48_002081</name>
</gene>
<comment type="caution">
    <text evidence="4">The sequence shown here is derived from an EMBL/GenBank/DDBJ whole genome shotgun (WGS) entry which is preliminary data.</text>
</comment>
<dbReference type="GO" id="GO:0005096">
    <property type="term" value="F:GTPase activator activity"/>
    <property type="evidence" value="ECO:0007669"/>
    <property type="project" value="UniProtKB-KW"/>
</dbReference>
<keyword evidence="1" id="KW-0343">GTPase activation</keyword>
<feature type="domain" description="Rab-GAP TBC" evidence="3">
    <location>
        <begin position="1"/>
        <end position="179"/>
    </location>
</feature>
<accession>A0A8H7SGH4</accession>
<evidence type="ECO:0000313" key="4">
    <source>
        <dbReference type="EMBL" id="KAG2228994.1"/>
    </source>
</evidence>
<evidence type="ECO:0000313" key="5">
    <source>
        <dbReference type="Proteomes" id="UP000613177"/>
    </source>
</evidence>
<keyword evidence="5" id="KW-1185">Reference proteome</keyword>
<organism evidence="4 5">
    <name type="scientific">Thamnidium elegans</name>
    <dbReference type="NCBI Taxonomy" id="101142"/>
    <lineage>
        <taxon>Eukaryota</taxon>
        <taxon>Fungi</taxon>
        <taxon>Fungi incertae sedis</taxon>
        <taxon>Mucoromycota</taxon>
        <taxon>Mucoromycotina</taxon>
        <taxon>Mucoromycetes</taxon>
        <taxon>Mucorales</taxon>
        <taxon>Mucorineae</taxon>
        <taxon>Mucoraceae</taxon>
        <taxon>Thamnidium</taxon>
    </lineage>
</organism>
<dbReference type="EMBL" id="JAEPRE010000326">
    <property type="protein sequence ID" value="KAG2228994.1"/>
    <property type="molecule type" value="Genomic_DNA"/>
</dbReference>